<dbReference type="InterPro" id="IPR043728">
    <property type="entry name" value="DUF5671"/>
</dbReference>
<protein>
    <recommendedName>
        <fullName evidence="2">DUF5671 domain-containing protein</fullName>
    </recommendedName>
</protein>
<evidence type="ECO:0000313" key="3">
    <source>
        <dbReference type="EMBL" id="SMC80567.1"/>
    </source>
</evidence>
<dbReference type="AlphaFoldDB" id="A0A1W2C5M8"/>
<dbReference type="Pfam" id="PF18920">
    <property type="entry name" value="DUF5671"/>
    <property type="match status" value="1"/>
</dbReference>
<feature type="transmembrane region" description="Helical" evidence="1">
    <location>
        <begin position="75"/>
        <end position="98"/>
    </location>
</feature>
<reference evidence="3 4" key="1">
    <citation type="submission" date="2017-04" db="EMBL/GenBank/DDBJ databases">
        <authorList>
            <person name="Afonso C.L."/>
            <person name="Miller P.J."/>
            <person name="Scott M.A."/>
            <person name="Spackman E."/>
            <person name="Goraichik I."/>
            <person name="Dimitrov K.M."/>
            <person name="Suarez D.L."/>
            <person name="Swayne D.E."/>
        </authorList>
    </citation>
    <scope>NUCLEOTIDE SEQUENCE [LARGE SCALE GENOMIC DNA]</scope>
    <source>
        <strain evidence="3 4">CGMCC 1.12644</strain>
    </source>
</reference>
<feature type="transmembrane region" description="Helical" evidence="1">
    <location>
        <begin position="118"/>
        <end position="135"/>
    </location>
</feature>
<keyword evidence="1" id="KW-1133">Transmembrane helix</keyword>
<evidence type="ECO:0000313" key="4">
    <source>
        <dbReference type="Proteomes" id="UP000192330"/>
    </source>
</evidence>
<evidence type="ECO:0000256" key="1">
    <source>
        <dbReference type="SAM" id="Phobius"/>
    </source>
</evidence>
<keyword evidence="1" id="KW-0812">Transmembrane</keyword>
<dbReference type="STRING" id="1387277.SAMN06295998_10654"/>
<proteinExistence type="predicted"/>
<evidence type="ECO:0000259" key="2">
    <source>
        <dbReference type="Pfam" id="PF18920"/>
    </source>
</evidence>
<feature type="transmembrane region" description="Helical" evidence="1">
    <location>
        <begin position="156"/>
        <end position="182"/>
    </location>
</feature>
<organism evidence="3 4">
    <name type="scientific">Primorskyibacter flagellatus</name>
    <dbReference type="NCBI Taxonomy" id="1387277"/>
    <lineage>
        <taxon>Bacteria</taxon>
        <taxon>Pseudomonadati</taxon>
        <taxon>Pseudomonadota</taxon>
        <taxon>Alphaproteobacteria</taxon>
        <taxon>Rhodobacterales</taxon>
        <taxon>Roseobacteraceae</taxon>
        <taxon>Primorskyibacter</taxon>
    </lineage>
</organism>
<gene>
    <name evidence="3" type="ORF">SAMN06295998_10654</name>
</gene>
<keyword evidence="1" id="KW-0472">Membrane</keyword>
<dbReference type="EMBL" id="FWYD01000006">
    <property type="protein sequence ID" value="SMC80567.1"/>
    <property type="molecule type" value="Genomic_DNA"/>
</dbReference>
<accession>A0A1W2C5M8</accession>
<name>A0A1W2C5M8_9RHOB</name>
<feature type="domain" description="DUF5671" evidence="2">
    <location>
        <begin position="74"/>
        <end position="207"/>
    </location>
</feature>
<dbReference type="Proteomes" id="UP000192330">
    <property type="component" value="Unassembled WGS sequence"/>
</dbReference>
<sequence length="223" mass="24041">MSAPRADKAMAGDDRLTGFVQTALAAGHDRTEIAARLRAAGWSASEIDHAMGQWAQDGFALPVPKPLPSLGARDAFLYALMFTALAVVLGFSVPLGFALIDSWLPDPADRLMRLAARMRWPIAVLAIFLPLFLILDRRMVRATRQDGAQRRSRARAVLGFLALFLAALTLLGDAISVVFTFLSGDLSLRFAAKSALVALLAVLAFLYVKGLMASDPTKAENET</sequence>
<feature type="transmembrane region" description="Helical" evidence="1">
    <location>
        <begin position="188"/>
        <end position="208"/>
    </location>
</feature>
<keyword evidence="4" id="KW-1185">Reference proteome</keyword>